<protein>
    <submittedName>
        <fullName evidence="2">Uncharacterized protein</fullName>
    </submittedName>
</protein>
<sequence>MCGVLITWCIGRNNNGPIGTDNQVRGEAINTRVVKSNPVNPSPDTKSKSKGEGDGIAQPERAVYPKQEGNSHEEDSRVKVGTEDPDTSLHSNEPKKSSHVCDAFSDFTNSLVIRAGH</sequence>
<dbReference type="InParanoid" id="A0A132B4B1"/>
<evidence type="ECO:0000256" key="1">
    <source>
        <dbReference type="SAM" id="MobiDB-lite"/>
    </source>
</evidence>
<dbReference type="Proteomes" id="UP000070700">
    <property type="component" value="Unassembled WGS sequence"/>
</dbReference>
<dbReference type="AlphaFoldDB" id="A0A132B4B1"/>
<evidence type="ECO:0000313" key="3">
    <source>
        <dbReference type="Proteomes" id="UP000070700"/>
    </source>
</evidence>
<organism evidence="2 3">
    <name type="scientific">Mollisia scopiformis</name>
    <name type="common">Conifer needle endophyte fungus</name>
    <name type="synonym">Phialocephala scopiformis</name>
    <dbReference type="NCBI Taxonomy" id="149040"/>
    <lineage>
        <taxon>Eukaryota</taxon>
        <taxon>Fungi</taxon>
        <taxon>Dikarya</taxon>
        <taxon>Ascomycota</taxon>
        <taxon>Pezizomycotina</taxon>
        <taxon>Leotiomycetes</taxon>
        <taxon>Helotiales</taxon>
        <taxon>Mollisiaceae</taxon>
        <taxon>Mollisia</taxon>
    </lineage>
</organism>
<gene>
    <name evidence="2" type="ORF">LY89DRAFT_691994</name>
</gene>
<dbReference type="RefSeq" id="XP_018061581.1">
    <property type="nucleotide sequence ID" value="XM_018216446.1"/>
</dbReference>
<accession>A0A132B4B1</accession>
<dbReference type="OrthoDB" id="10527621at2759"/>
<dbReference type="EMBL" id="KQ947441">
    <property type="protein sequence ID" value="KUJ07226.1"/>
    <property type="molecule type" value="Genomic_DNA"/>
</dbReference>
<keyword evidence="3" id="KW-1185">Reference proteome</keyword>
<feature type="compositionally biased region" description="Basic and acidic residues" evidence="1">
    <location>
        <begin position="69"/>
        <end position="82"/>
    </location>
</feature>
<feature type="region of interest" description="Disordered" evidence="1">
    <location>
        <begin position="31"/>
        <end position="100"/>
    </location>
</feature>
<evidence type="ECO:0000313" key="2">
    <source>
        <dbReference type="EMBL" id="KUJ07226.1"/>
    </source>
</evidence>
<name>A0A132B4B1_MOLSC</name>
<proteinExistence type="predicted"/>
<dbReference type="KEGG" id="psco:LY89DRAFT_691994"/>
<reference evidence="2 3" key="1">
    <citation type="submission" date="2015-10" db="EMBL/GenBank/DDBJ databases">
        <title>Full genome of DAOMC 229536 Phialocephala scopiformis, a fungal endophyte of spruce producing the potent anti-insectan compound rugulosin.</title>
        <authorList>
            <consortium name="DOE Joint Genome Institute"/>
            <person name="Walker A.K."/>
            <person name="Frasz S.L."/>
            <person name="Seifert K.A."/>
            <person name="Miller J.D."/>
            <person name="Mondo S.J."/>
            <person name="Labutti K."/>
            <person name="Lipzen A."/>
            <person name="Dockter R."/>
            <person name="Kennedy M."/>
            <person name="Grigoriev I.V."/>
            <person name="Spatafora J.W."/>
        </authorList>
    </citation>
    <scope>NUCLEOTIDE SEQUENCE [LARGE SCALE GENOMIC DNA]</scope>
    <source>
        <strain evidence="2 3">CBS 120377</strain>
    </source>
</reference>
<dbReference type="GeneID" id="28826172"/>
<feature type="compositionally biased region" description="Polar residues" evidence="1">
    <location>
        <begin position="33"/>
        <end position="44"/>
    </location>
</feature>